<dbReference type="AlphaFoldDB" id="A0A1X0RJ62"/>
<reference evidence="1" key="1">
    <citation type="journal article" date="2016" name="Proc. Natl. Acad. Sci. U.S.A.">
        <title>Lipid metabolic changes in an early divergent fungus govern the establishment of a mutualistic symbiosis with endobacteria.</title>
        <authorList>
            <person name="Lastovetsky O.A."/>
            <person name="Gaspar M.L."/>
            <person name="Mondo S.J."/>
            <person name="LaButti K.M."/>
            <person name="Sandor L."/>
            <person name="Grigoriev I.V."/>
            <person name="Henry S.A."/>
            <person name="Pawlowska T.E."/>
        </authorList>
    </citation>
    <scope>NUCLEOTIDE SEQUENCE [LARGE SCALE GENOMIC DNA]</scope>
    <source>
        <strain evidence="1">ATCC 52814</strain>
    </source>
</reference>
<proteinExistence type="predicted"/>
<dbReference type="EMBL" id="KV921853">
    <property type="protein sequence ID" value="ORE12024.1"/>
    <property type="molecule type" value="Genomic_DNA"/>
</dbReference>
<organism evidence="1">
    <name type="scientific">Rhizopus microsporus var. microsporus</name>
    <dbReference type="NCBI Taxonomy" id="86635"/>
    <lineage>
        <taxon>Eukaryota</taxon>
        <taxon>Fungi</taxon>
        <taxon>Fungi incertae sedis</taxon>
        <taxon>Mucoromycota</taxon>
        <taxon>Mucoromycotina</taxon>
        <taxon>Mucoromycetes</taxon>
        <taxon>Mucorales</taxon>
        <taxon>Mucorineae</taxon>
        <taxon>Rhizopodaceae</taxon>
        <taxon>Rhizopus</taxon>
    </lineage>
</organism>
<evidence type="ECO:0000313" key="1">
    <source>
        <dbReference type="EMBL" id="ORE12024.1"/>
    </source>
</evidence>
<name>A0A1X0RJ62_RHIZD</name>
<protein>
    <submittedName>
        <fullName evidence="1">Uncharacterized protein</fullName>
    </submittedName>
</protein>
<dbReference type="OrthoDB" id="2207231at2759"/>
<accession>A0A1X0RJ62</accession>
<feature type="non-terminal residue" evidence="1">
    <location>
        <position position="1"/>
    </location>
</feature>
<dbReference type="VEuPathDB" id="FungiDB:BCV72DRAFT_310857"/>
<dbReference type="Proteomes" id="UP000242414">
    <property type="component" value="Unassembled WGS sequence"/>
</dbReference>
<gene>
    <name evidence="1" type="ORF">BCV72DRAFT_310857</name>
</gene>
<sequence>RVIWNLGKLKEQKVRDVYTQQVQSVLARLGLSIQPVSHRVDDVQTAKRRIQELSHSIYDSLDATCGRATSSYNYWQDFWSIEMLQAIETREH</sequence>